<dbReference type="PANTHER" id="PTHR47258">
    <property type="match status" value="1"/>
</dbReference>
<dbReference type="InterPro" id="IPR044249">
    <property type="entry name" value="XERICO-like"/>
</dbReference>
<dbReference type="InterPro" id="IPR001841">
    <property type="entry name" value="Znf_RING"/>
</dbReference>
<comment type="caution">
    <text evidence="4">The sequence shown here is derived from an EMBL/GenBank/DDBJ whole genome shotgun (WGS) entry which is preliminary data.</text>
</comment>
<dbReference type="Pfam" id="PF13639">
    <property type="entry name" value="zf-RING_2"/>
    <property type="match status" value="1"/>
</dbReference>
<dbReference type="PROSITE" id="PS50089">
    <property type="entry name" value="ZF_RING_2"/>
    <property type="match status" value="1"/>
</dbReference>
<evidence type="ECO:0000313" key="4">
    <source>
        <dbReference type="EMBL" id="KAI3932008.1"/>
    </source>
</evidence>
<dbReference type="Gene3D" id="3.30.40.10">
    <property type="entry name" value="Zinc/RING finger domain, C3HC4 (zinc finger)"/>
    <property type="match status" value="1"/>
</dbReference>
<protein>
    <recommendedName>
        <fullName evidence="3">RING-type domain-containing protein</fullName>
    </recommendedName>
</protein>
<dbReference type="PANTHER" id="PTHR47258:SF1">
    <property type="entry name" value="E3 UBIQUITIN-PROTEIN LIGASE XERICO-RELATED"/>
    <property type="match status" value="1"/>
</dbReference>
<keyword evidence="1" id="KW-0863">Zinc-finger</keyword>
<reference evidence="4" key="1">
    <citation type="submission" date="2022-04" db="EMBL/GenBank/DDBJ databases">
        <title>A functionally conserved STORR gene fusion in Papaver species that diverged 16.8 million years ago.</title>
        <authorList>
            <person name="Catania T."/>
        </authorList>
    </citation>
    <scope>NUCLEOTIDE SEQUENCE</scope>
    <source>
        <strain evidence="4">S-188037</strain>
    </source>
</reference>
<evidence type="ECO:0000256" key="2">
    <source>
        <dbReference type="SAM" id="Phobius"/>
    </source>
</evidence>
<sequence>MFSPFAQSHHFLVITIIFYTCIYIPFLQIRNAFRSLLGFVSGTCHDHHQPIHSYDVSSWHEEKLCNDIGELLPVSRFDELDLTNERIEECCSVCLVEFGNDDEVSQLSGCGHVYHLHCIKTWLELDRFTCPLCRSIVFSSSNASHEKCTGSNTM</sequence>
<dbReference type="SUPFAM" id="SSF57850">
    <property type="entry name" value="RING/U-box"/>
    <property type="match status" value="1"/>
</dbReference>
<dbReference type="AlphaFoldDB" id="A0AAD4XNV6"/>
<keyword evidence="2" id="KW-0472">Membrane</keyword>
<evidence type="ECO:0000313" key="5">
    <source>
        <dbReference type="Proteomes" id="UP001202328"/>
    </source>
</evidence>
<feature type="domain" description="RING-type" evidence="3">
    <location>
        <begin position="91"/>
        <end position="134"/>
    </location>
</feature>
<keyword evidence="5" id="KW-1185">Reference proteome</keyword>
<dbReference type="GO" id="GO:0008270">
    <property type="term" value="F:zinc ion binding"/>
    <property type="evidence" value="ECO:0007669"/>
    <property type="project" value="UniProtKB-KW"/>
</dbReference>
<keyword evidence="1" id="KW-0862">Zinc</keyword>
<proteinExistence type="predicted"/>
<name>A0AAD4XNV6_9MAGN</name>
<keyword evidence="2" id="KW-1133">Transmembrane helix</keyword>
<accession>A0AAD4XNV6</accession>
<gene>
    <name evidence="4" type="ORF">MKW98_012418</name>
</gene>
<evidence type="ECO:0000256" key="1">
    <source>
        <dbReference type="PROSITE-ProRule" id="PRU00175"/>
    </source>
</evidence>
<dbReference type="Proteomes" id="UP001202328">
    <property type="component" value="Unassembled WGS sequence"/>
</dbReference>
<keyword evidence="1" id="KW-0479">Metal-binding</keyword>
<keyword evidence="2" id="KW-0812">Transmembrane</keyword>
<dbReference type="EMBL" id="JAJJMB010007130">
    <property type="protein sequence ID" value="KAI3932008.1"/>
    <property type="molecule type" value="Genomic_DNA"/>
</dbReference>
<organism evidence="4 5">
    <name type="scientific">Papaver atlanticum</name>
    <dbReference type="NCBI Taxonomy" id="357466"/>
    <lineage>
        <taxon>Eukaryota</taxon>
        <taxon>Viridiplantae</taxon>
        <taxon>Streptophyta</taxon>
        <taxon>Embryophyta</taxon>
        <taxon>Tracheophyta</taxon>
        <taxon>Spermatophyta</taxon>
        <taxon>Magnoliopsida</taxon>
        <taxon>Ranunculales</taxon>
        <taxon>Papaveraceae</taxon>
        <taxon>Papaveroideae</taxon>
        <taxon>Papaver</taxon>
    </lineage>
</organism>
<dbReference type="SMART" id="SM00184">
    <property type="entry name" value="RING"/>
    <property type="match status" value="1"/>
</dbReference>
<evidence type="ECO:0000259" key="3">
    <source>
        <dbReference type="PROSITE" id="PS50089"/>
    </source>
</evidence>
<dbReference type="InterPro" id="IPR013083">
    <property type="entry name" value="Znf_RING/FYVE/PHD"/>
</dbReference>
<feature type="transmembrane region" description="Helical" evidence="2">
    <location>
        <begin position="6"/>
        <end position="26"/>
    </location>
</feature>